<reference evidence="1" key="2">
    <citation type="journal article" date="2015" name="Data Brief">
        <title>Shoot transcriptome of the giant reed, Arundo donax.</title>
        <authorList>
            <person name="Barrero R.A."/>
            <person name="Guerrero F.D."/>
            <person name="Moolhuijzen P."/>
            <person name="Goolsby J.A."/>
            <person name="Tidwell J."/>
            <person name="Bellgard S.E."/>
            <person name="Bellgard M.I."/>
        </authorList>
    </citation>
    <scope>NUCLEOTIDE SEQUENCE</scope>
    <source>
        <tissue evidence="1">Shoot tissue taken approximately 20 cm above the soil surface</tissue>
    </source>
</reference>
<evidence type="ECO:0000313" key="1">
    <source>
        <dbReference type="EMBL" id="JAD69401.1"/>
    </source>
</evidence>
<protein>
    <submittedName>
        <fullName evidence="1">Uncharacterized protein</fullName>
    </submittedName>
</protein>
<proteinExistence type="predicted"/>
<dbReference type="EMBL" id="GBRH01228494">
    <property type="protein sequence ID" value="JAD69401.1"/>
    <property type="molecule type" value="Transcribed_RNA"/>
</dbReference>
<dbReference type="AlphaFoldDB" id="A0A0A9C1E9"/>
<accession>A0A0A9C1E9</accession>
<reference evidence="1" key="1">
    <citation type="submission" date="2014-09" db="EMBL/GenBank/DDBJ databases">
        <authorList>
            <person name="Magalhaes I.L.F."/>
            <person name="Oliveira U."/>
            <person name="Santos F.R."/>
            <person name="Vidigal T.H.D.A."/>
            <person name="Brescovit A.D."/>
            <person name="Santos A.J."/>
        </authorList>
    </citation>
    <scope>NUCLEOTIDE SEQUENCE</scope>
    <source>
        <tissue evidence="1">Shoot tissue taken approximately 20 cm above the soil surface</tissue>
    </source>
</reference>
<sequence>MQDRCFLYPNSYVQMDASMPLLGTLFAAVKIAVFSSSMPCTVKKAAAESMSSGSFALFPLIFEKLPQDRCYPCGRDLHLSRHALLDQIEKLLLRLPPGSIAY</sequence>
<organism evidence="1">
    <name type="scientific">Arundo donax</name>
    <name type="common">Giant reed</name>
    <name type="synonym">Donax arundinaceus</name>
    <dbReference type="NCBI Taxonomy" id="35708"/>
    <lineage>
        <taxon>Eukaryota</taxon>
        <taxon>Viridiplantae</taxon>
        <taxon>Streptophyta</taxon>
        <taxon>Embryophyta</taxon>
        <taxon>Tracheophyta</taxon>
        <taxon>Spermatophyta</taxon>
        <taxon>Magnoliopsida</taxon>
        <taxon>Liliopsida</taxon>
        <taxon>Poales</taxon>
        <taxon>Poaceae</taxon>
        <taxon>PACMAD clade</taxon>
        <taxon>Arundinoideae</taxon>
        <taxon>Arundineae</taxon>
        <taxon>Arundo</taxon>
    </lineage>
</organism>
<name>A0A0A9C1E9_ARUDO</name>